<dbReference type="InterPro" id="IPR000835">
    <property type="entry name" value="HTH_MarR-typ"/>
</dbReference>
<dbReference type="EMBL" id="LOSJ02000002">
    <property type="protein sequence ID" value="PNM57923.1"/>
    <property type="molecule type" value="Genomic_DNA"/>
</dbReference>
<dbReference type="PANTHER" id="PTHR33164">
    <property type="entry name" value="TRANSCRIPTIONAL REGULATOR, MARR FAMILY"/>
    <property type="match status" value="1"/>
</dbReference>
<dbReference type="Gene3D" id="1.10.10.10">
    <property type="entry name" value="Winged helix-like DNA-binding domain superfamily/Winged helix DNA-binding domain"/>
    <property type="match status" value="1"/>
</dbReference>
<dbReference type="PROSITE" id="PS50995">
    <property type="entry name" value="HTH_MARR_2"/>
    <property type="match status" value="1"/>
</dbReference>
<dbReference type="SMART" id="SM00347">
    <property type="entry name" value="HTH_MARR"/>
    <property type="match status" value="1"/>
</dbReference>
<dbReference type="PRINTS" id="PR00598">
    <property type="entry name" value="HTHMARR"/>
</dbReference>
<protein>
    <submittedName>
        <fullName evidence="2">MarR family transcriptional regulator</fullName>
    </submittedName>
</protein>
<dbReference type="InterPro" id="IPR036388">
    <property type="entry name" value="WH-like_DNA-bd_sf"/>
</dbReference>
<sequence length="142" mass="16207">MITTDTLWLRVKIIVDSVENQIAKELQREHGLGLTDYRALKLLSESENSELRMQELAKLLGLNQSSVTRLVERLEKGGHTIRDICPKDKRGVYTVLTGRGREIQEKVEKHFTQYLNNALDSVASEDGNKIVVDCLRDITKEQ</sequence>
<name>A0A2J9V2E4_VIBMI</name>
<proteinExistence type="predicted"/>
<accession>A0A2J9V2E4</accession>
<feature type="domain" description="HTH marR-type" evidence="1">
    <location>
        <begin position="4"/>
        <end position="140"/>
    </location>
</feature>
<reference evidence="2" key="1">
    <citation type="submission" date="2017-12" db="EMBL/GenBank/DDBJ databases">
        <title>FDA dAtabase for Regulatory Grade micrObial Sequences (FDA-ARGOS): Supporting development and validation of Infectious Disease Dx tests.</title>
        <authorList>
            <person name="Hoffmann M."/>
            <person name="Allard M."/>
            <person name="Evans P."/>
            <person name="Brown E."/>
            <person name="Tallon L.J."/>
            <person name="Sadzewicz L."/>
            <person name="Sengamalay N."/>
            <person name="Ott S."/>
            <person name="Godinez A."/>
            <person name="Nagaraj S."/>
            <person name="Vavikolanu K."/>
            <person name="Aluvathingal J."/>
            <person name="Nadendla S."/>
            <person name="Hobson J."/>
            <person name="Sichtig H."/>
        </authorList>
    </citation>
    <scope>NUCLEOTIDE SEQUENCE [LARGE SCALE GENOMIC DNA]</scope>
    <source>
        <strain evidence="2">FDAARGOS_113</strain>
    </source>
</reference>
<evidence type="ECO:0000313" key="2">
    <source>
        <dbReference type="EMBL" id="PNM57923.1"/>
    </source>
</evidence>
<dbReference type="SUPFAM" id="SSF46785">
    <property type="entry name" value="Winged helix' DNA-binding domain"/>
    <property type="match status" value="1"/>
</dbReference>
<keyword evidence="3" id="KW-1185">Reference proteome</keyword>
<dbReference type="RefSeq" id="WP_000633330.1">
    <property type="nucleotide sequence ID" value="NZ_CAWMSS010000001.1"/>
</dbReference>
<dbReference type="STRING" id="674.VM_09580"/>
<dbReference type="GO" id="GO:0006950">
    <property type="term" value="P:response to stress"/>
    <property type="evidence" value="ECO:0007669"/>
    <property type="project" value="TreeGrafter"/>
</dbReference>
<dbReference type="Proteomes" id="UP000053748">
    <property type="component" value="Unassembled WGS sequence"/>
</dbReference>
<comment type="caution">
    <text evidence="2">The sequence shown here is derived from an EMBL/GenBank/DDBJ whole genome shotgun (WGS) entry which is preliminary data.</text>
</comment>
<dbReference type="PANTHER" id="PTHR33164:SF99">
    <property type="entry name" value="MARR FAMILY REGULATORY PROTEIN"/>
    <property type="match status" value="1"/>
</dbReference>
<organism evidence="2 3">
    <name type="scientific">Vibrio mimicus</name>
    <dbReference type="NCBI Taxonomy" id="674"/>
    <lineage>
        <taxon>Bacteria</taxon>
        <taxon>Pseudomonadati</taxon>
        <taxon>Pseudomonadota</taxon>
        <taxon>Gammaproteobacteria</taxon>
        <taxon>Vibrionales</taxon>
        <taxon>Vibrionaceae</taxon>
        <taxon>Vibrio</taxon>
    </lineage>
</organism>
<evidence type="ECO:0000313" key="3">
    <source>
        <dbReference type="Proteomes" id="UP000053748"/>
    </source>
</evidence>
<dbReference type="InterPro" id="IPR039422">
    <property type="entry name" value="MarR/SlyA-like"/>
</dbReference>
<gene>
    <name evidence="2" type="ORF">AL544_018680</name>
</gene>
<dbReference type="AlphaFoldDB" id="A0A2J9V2E4"/>
<dbReference type="GO" id="GO:0003700">
    <property type="term" value="F:DNA-binding transcription factor activity"/>
    <property type="evidence" value="ECO:0007669"/>
    <property type="project" value="InterPro"/>
</dbReference>
<dbReference type="InterPro" id="IPR036390">
    <property type="entry name" value="WH_DNA-bd_sf"/>
</dbReference>
<dbReference type="OrthoDB" id="9806864at2"/>
<dbReference type="Pfam" id="PF01047">
    <property type="entry name" value="MarR"/>
    <property type="match status" value="1"/>
</dbReference>
<evidence type="ECO:0000259" key="1">
    <source>
        <dbReference type="PROSITE" id="PS50995"/>
    </source>
</evidence>